<dbReference type="PANTHER" id="PTHR30201:SF2">
    <property type="entry name" value="2-(5''-TRIPHOSPHORIBOSYL)-3'-DEPHOSPHOCOENZYME-A SYNTHASE"/>
    <property type="match status" value="1"/>
</dbReference>
<protein>
    <recommendedName>
        <fullName evidence="5">Probable 2-(5''-triphosphoribosyl)-3'-dephosphocoenzyme-A synthase</fullName>
        <shortName evidence="5">2-(5''-triphosphoribosyl)-3'-dephospho-CoA synthase</shortName>
        <ecNumber evidence="5">2.4.2.52</ecNumber>
    </recommendedName>
</protein>
<dbReference type="InterPro" id="IPR002736">
    <property type="entry name" value="CitG"/>
</dbReference>
<organism evidence="6 7">
    <name type="scientific">Aeromonas allosaccharophila</name>
    <dbReference type="NCBI Taxonomy" id="656"/>
    <lineage>
        <taxon>Bacteria</taxon>
        <taxon>Pseudomonadati</taxon>
        <taxon>Pseudomonadota</taxon>
        <taxon>Gammaproteobacteria</taxon>
        <taxon>Aeromonadales</taxon>
        <taxon>Aeromonadaceae</taxon>
        <taxon>Aeromonas</taxon>
    </lineage>
</organism>
<comment type="catalytic activity">
    <reaction evidence="1 5">
        <text>3'-dephospho-CoA + ATP = 2'-(5''-triphospho-alpha-D-ribosyl)-3'-dephospho-CoA + adenine</text>
        <dbReference type="Rhea" id="RHEA:15117"/>
        <dbReference type="ChEBI" id="CHEBI:16708"/>
        <dbReference type="ChEBI" id="CHEBI:30616"/>
        <dbReference type="ChEBI" id="CHEBI:57328"/>
        <dbReference type="ChEBI" id="CHEBI:61378"/>
        <dbReference type="EC" id="2.4.2.52"/>
    </reaction>
</comment>
<evidence type="ECO:0000256" key="1">
    <source>
        <dbReference type="ARBA" id="ARBA00001210"/>
    </source>
</evidence>
<evidence type="ECO:0000256" key="3">
    <source>
        <dbReference type="ARBA" id="ARBA00022741"/>
    </source>
</evidence>
<dbReference type="InterPro" id="IPR017551">
    <property type="entry name" value="TriPribosyl-deP-CoA_syn_CitG"/>
</dbReference>
<evidence type="ECO:0000256" key="4">
    <source>
        <dbReference type="ARBA" id="ARBA00022840"/>
    </source>
</evidence>
<keyword evidence="2 5" id="KW-0808">Transferase</keyword>
<gene>
    <name evidence="5 6" type="primary">citG</name>
    <name evidence="6" type="ORF">RY972_19270</name>
</gene>
<keyword evidence="7" id="KW-1185">Reference proteome</keyword>
<dbReference type="EMBL" id="CP136584">
    <property type="protein sequence ID" value="WOE66117.1"/>
    <property type="molecule type" value="Genomic_DNA"/>
</dbReference>
<dbReference type="EC" id="2.4.2.52" evidence="5"/>
<dbReference type="HAMAP" id="MF_00397">
    <property type="entry name" value="CitG"/>
    <property type="match status" value="1"/>
</dbReference>
<keyword evidence="3 5" id="KW-0547">Nucleotide-binding</keyword>
<keyword evidence="4 5" id="KW-0067">ATP-binding</keyword>
<proteinExistence type="inferred from homology"/>
<dbReference type="PANTHER" id="PTHR30201">
    <property type="entry name" value="TRIPHOSPHORIBOSYL-DEPHOSPHO-COA SYNTHASE"/>
    <property type="match status" value="1"/>
</dbReference>
<comment type="similarity">
    <text evidence="5">Belongs to the CitG/MdcB family.</text>
</comment>
<evidence type="ECO:0000256" key="5">
    <source>
        <dbReference type="HAMAP-Rule" id="MF_00397"/>
    </source>
</evidence>
<accession>A0ABZ0F950</accession>
<dbReference type="GO" id="GO:0016757">
    <property type="term" value="F:glycosyltransferase activity"/>
    <property type="evidence" value="ECO:0007669"/>
    <property type="project" value="UniProtKB-KW"/>
</dbReference>
<evidence type="ECO:0000256" key="2">
    <source>
        <dbReference type="ARBA" id="ARBA00022679"/>
    </source>
</evidence>
<dbReference type="RefSeq" id="WP_317102878.1">
    <property type="nucleotide sequence ID" value="NZ_CP136584.1"/>
</dbReference>
<dbReference type="Proteomes" id="UP001302667">
    <property type="component" value="Chromosome"/>
</dbReference>
<keyword evidence="6" id="KW-0328">Glycosyltransferase</keyword>
<name>A0ABZ0F950_9GAMM</name>
<evidence type="ECO:0000313" key="6">
    <source>
        <dbReference type="EMBL" id="WOE66117.1"/>
    </source>
</evidence>
<dbReference type="NCBIfam" id="TIGR03125">
    <property type="entry name" value="citrate_citG"/>
    <property type="match status" value="1"/>
</dbReference>
<evidence type="ECO:0000313" key="7">
    <source>
        <dbReference type="Proteomes" id="UP001302667"/>
    </source>
</evidence>
<reference evidence="6 7" key="1">
    <citation type="submission" date="2023-10" db="EMBL/GenBank/DDBJ databases">
        <title>Genome analysis of psychrotrophic aerobic bacterium Aeromonas allosaccharophila BIM B-1809 isolated from infected fish.</title>
        <authorList>
            <person name="Leanovich S.I."/>
            <person name="Sidarenka A.V."/>
            <person name="Akhremchuk A.E."/>
            <person name="Sikolenko M.A."/>
            <person name="Valentovich L.N."/>
        </authorList>
    </citation>
    <scope>NUCLEOTIDE SEQUENCE [LARGE SCALE GENOMIC DNA]</scope>
    <source>
        <strain evidence="6 7">BIM B-1809</strain>
    </source>
</reference>
<dbReference type="GO" id="GO:0046917">
    <property type="term" value="F:triphosphoribosyl-dephospho-CoA synthase activity"/>
    <property type="evidence" value="ECO:0007669"/>
    <property type="project" value="UniProtKB-EC"/>
</dbReference>
<sequence length="282" mass="30504">MTASLLALKRHVIDVPAIAARALLQELDLTPKPGLVDQANSGSHSDMDYPLFLRSIAAITPWLTIFEEMGRANAQQAPDGQLALVRPAGMACEQDMLNATGGVNTHKGGIFSLGLLCFAAGRLQGQNRPVTSDNVCRTVSEICQGLISRELHHTPHPSTAGERQFQQFALTGARGEVESGFATIRRFVLPHWHAEQGERQLHHALLRLMATNNDSNLVSRGGIAGLRYVQSYAQNLLNNGWDLTRLQEMDRALIAKHLSPGGSADLLAVACVLAELAELAHS</sequence>
<dbReference type="Pfam" id="PF01874">
    <property type="entry name" value="CitG"/>
    <property type="match status" value="1"/>
</dbReference>
<dbReference type="Gene3D" id="1.10.4200.10">
    <property type="entry name" value="Triphosphoribosyl-dephospho-CoA protein"/>
    <property type="match status" value="2"/>
</dbReference>